<dbReference type="EMBL" id="DTAD01000055">
    <property type="protein sequence ID" value="HGN90519.1"/>
    <property type="molecule type" value="Genomic_DNA"/>
</dbReference>
<dbReference type="Pfam" id="PF13242">
    <property type="entry name" value="Hydrolase_like"/>
    <property type="match status" value="1"/>
</dbReference>
<dbReference type="PANTHER" id="PTHR19288:SF46">
    <property type="entry name" value="HALOACID DEHALOGENASE-LIKE HYDROLASE DOMAIN-CONTAINING PROTEIN 2"/>
    <property type="match status" value="1"/>
</dbReference>
<dbReference type="EMBL" id="DTCM01000074">
    <property type="protein sequence ID" value="HGL41165.1"/>
    <property type="molecule type" value="Genomic_DNA"/>
</dbReference>
<dbReference type="NCBIfam" id="TIGR01460">
    <property type="entry name" value="HAD-SF-IIA"/>
    <property type="match status" value="1"/>
</dbReference>
<dbReference type="Pfam" id="PF13344">
    <property type="entry name" value="Hydrolase_6"/>
    <property type="match status" value="1"/>
</dbReference>
<dbReference type="Gene3D" id="3.40.50.1000">
    <property type="entry name" value="HAD superfamily/HAD-like"/>
    <property type="match status" value="2"/>
</dbReference>
<accession>A0A7C4E0D8</accession>
<dbReference type="InterPro" id="IPR006357">
    <property type="entry name" value="HAD-SF_hydro_IIA"/>
</dbReference>
<keyword evidence="2" id="KW-0378">Hydrolase</keyword>
<evidence type="ECO:0000313" key="2">
    <source>
        <dbReference type="EMBL" id="HGN90519.1"/>
    </source>
</evidence>
<dbReference type="PIRSF" id="PIRSF000915">
    <property type="entry name" value="PGP-type_phosphatase"/>
    <property type="match status" value="1"/>
</dbReference>
<evidence type="ECO:0000313" key="1">
    <source>
        <dbReference type="EMBL" id="HGL41165.1"/>
    </source>
</evidence>
<comment type="caution">
    <text evidence="2">The sequence shown here is derived from an EMBL/GenBank/DDBJ whole genome shotgun (WGS) entry which is preliminary data.</text>
</comment>
<dbReference type="GO" id="GO:0005737">
    <property type="term" value="C:cytoplasm"/>
    <property type="evidence" value="ECO:0007669"/>
    <property type="project" value="TreeGrafter"/>
</dbReference>
<dbReference type="InterPro" id="IPR023214">
    <property type="entry name" value="HAD_sf"/>
</dbReference>
<gene>
    <name evidence="3" type="ORF">ENM30_01050</name>
    <name evidence="2" type="ORF">ENT82_05265</name>
    <name evidence="1" type="ORF">ENU43_05835</name>
</gene>
<sequence>MKITLEKVKGLVLDMDGTIYIGSKPLPGAPEAVNKLRKKLKLVFMTNNSTMTRTQYIEKLSRMGIHASVSEILTSGYLASKYVATEHPRANVLVVGEEGISGEALQLGLQVIEHSQWKLADYVIAGLDRQFTYQKAADASQAIRNGAKFIATNLDNIYPTEEGFMPGAGSIIAMLSAATGVTPVSVGKPSVISSRMALETLGLQASEVVFVGDRVDTDVAAARAVGARCILVKTGAFELFKDKTSMADMVVDSLAELPSLLTLE</sequence>
<dbReference type="EMBL" id="DRXG01000016">
    <property type="protein sequence ID" value="HHN51879.1"/>
    <property type="molecule type" value="Genomic_DNA"/>
</dbReference>
<dbReference type="GO" id="GO:0016791">
    <property type="term" value="F:phosphatase activity"/>
    <property type="evidence" value="ECO:0007669"/>
    <property type="project" value="TreeGrafter"/>
</dbReference>
<evidence type="ECO:0000313" key="3">
    <source>
        <dbReference type="EMBL" id="HHN51879.1"/>
    </source>
</evidence>
<dbReference type="PANTHER" id="PTHR19288">
    <property type="entry name" value="4-NITROPHENYLPHOSPHATASE-RELATED"/>
    <property type="match status" value="1"/>
</dbReference>
<protein>
    <submittedName>
        <fullName evidence="2">HAD-IIA family hydrolase</fullName>
    </submittedName>
</protein>
<organism evidence="2">
    <name type="scientific">Caldiarchaeum subterraneum</name>
    <dbReference type="NCBI Taxonomy" id="311458"/>
    <lineage>
        <taxon>Archaea</taxon>
        <taxon>Nitrososphaerota</taxon>
        <taxon>Candidatus Caldarchaeales</taxon>
        <taxon>Candidatus Caldarchaeaceae</taxon>
        <taxon>Candidatus Caldarchaeum</taxon>
    </lineage>
</organism>
<dbReference type="InterPro" id="IPR036412">
    <property type="entry name" value="HAD-like_sf"/>
</dbReference>
<name>A0A7C4E0D8_CALS0</name>
<proteinExistence type="predicted"/>
<dbReference type="AlphaFoldDB" id="A0A7C4E0D8"/>
<reference evidence="2" key="1">
    <citation type="journal article" date="2020" name="mSystems">
        <title>Genome- and Community-Level Interaction Insights into Carbon Utilization and Element Cycling Functions of Hydrothermarchaeota in Hydrothermal Sediment.</title>
        <authorList>
            <person name="Zhou Z."/>
            <person name="Liu Y."/>
            <person name="Xu W."/>
            <person name="Pan J."/>
            <person name="Luo Z.H."/>
            <person name="Li M."/>
        </authorList>
    </citation>
    <scope>NUCLEOTIDE SEQUENCE [LARGE SCALE GENOMIC DNA]</scope>
    <source>
        <strain evidence="3">SpSt-1073</strain>
        <strain evidence="2">SpSt-613</strain>
        <strain evidence="1">SpSt-669</strain>
    </source>
</reference>
<dbReference type="SUPFAM" id="SSF56784">
    <property type="entry name" value="HAD-like"/>
    <property type="match status" value="1"/>
</dbReference>